<evidence type="ECO:0000256" key="7">
    <source>
        <dbReference type="ARBA" id="ARBA00022691"/>
    </source>
</evidence>
<accession>A0A8H2XXT0</accession>
<comment type="subcellular location">
    <subcellularLocation>
        <location evidence="1">Cytoplasm</location>
    </subcellularLocation>
</comment>
<evidence type="ECO:0000256" key="2">
    <source>
        <dbReference type="ARBA" id="ARBA00005369"/>
    </source>
</evidence>
<evidence type="ECO:0000256" key="1">
    <source>
        <dbReference type="ARBA" id="ARBA00004496"/>
    </source>
</evidence>
<dbReference type="SUPFAM" id="SSF53335">
    <property type="entry name" value="S-adenosyl-L-methionine-dependent methyltransferases"/>
    <property type="match status" value="1"/>
</dbReference>
<evidence type="ECO:0000256" key="3">
    <source>
        <dbReference type="ARBA" id="ARBA00011890"/>
    </source>
</evidence>
<keyword evidence="6" id="KW-0808">Transferase</keyword>
<dbReference type="GO" id="GO:0005737">
    <property type="term" value="C:cytoplasm"/>
    <property type="evidence" value="ECO:0007669"/>
    <property type="project" value="UniProtKB-SubCell"/>
</dbReference>
<sequence length="185" mass="20040">MAWACSGKTNIELVNNMLNAGLFKSELVGEHAHATEYLLPLLKPGAKVLDVGSGSGYTCAIFHHLVNPTGSEGGKVVGIDHISELVDWSIENLRRDGLGAHIESGAIKMICGDGRLGKSQLETRRSRIEPIYYAELTGHHHNLGVTDRVPSSWPLQCDSRGSCSTHNASAAHRPACEARKDVYTR</sequence>
<dbReference type="Proteomes" id="UP000663861">
    <property type="component" value="Unassembled WGS sequence"/>
</dbReference>
<evidence type="ECO:0000256" key="4">
    <source>
        <dbReference type="ARBA" id="ARBA00022490"/>
    </source>
</evidence>
<protein>
    <recommendedName>
        <fullName evidence="3">protein-L-isoaspartate(D-aspartate) O-methyltransferase</fullName>
        <ecNumber evidence="3">2.1.1.77</ecNumber>
    </recommendedName>
</protein>
<keyword evidence="4" id="KW-0963">Cytoplasm</keyword>
<dbReference type="GO" id="GO:0004719">
    <property type="term" value="F:protein-L-isoaspartate (D-aspartate) O-methyltransferase activity"/>
    <property type="evidence" value="ECO:0007669"/>
    <property type="project" value="UniProtKB-EC"/>
</dbReference>
<dbReference type="InterPro" id="IPR029063">
    <property type="entry name" value="SAM-dependent_MTases_sf"/>
</dbReference>
<keyword evidence="5" id="KW-0489">Methyltransferase</keyword>
<dbReference type="InterPro" id="IPR000682">
    <property type="entry name" value="PCMT"/>
</dbReference>
<proteinExistence type="inferred from homology"/>
<dbReference type="Gene3D" id="3.40.50.150">
    <property type="entry name" value="Vaccinia Virus protein VP39"/>
    <property type="match status" value="1"/>
</dbReference>
<comment type="caution">
    <text evidence="8">The sequence shown here is derived from an EMBL/GenBank/DDBJ whole genome shotgun (WGS) entry which is preliminary data.</text>
</comment>
<organism evidence="8 9">
    <name type="scientific">Rhizoctonia solani</name>
    <dbReference type="NCBI Taxonomy" id="456999"/>
    <lineage>
        <taxon>Eukaryota</taxon>
        <taxon>Fungi</taxon>
        <taxon>Dikarya</taxon>
        <taxon>Basidiomycota</taxon>
        <taxon>Agaricomycotina</taxon>
        <taxon>Agaricomycetes</taxon>
        <taxon>Cantharellales</taxon>
        <taxon>Ceratobasidiaceae</taxon>
        <taxon>Rhizoctonia</taxon>
    </lineage>
</organism>
<evidence type="ECO:0000256" key="6">
    <source>
        <dbReference type="ARBA" id="ARBA00022679"/>
    </source>
</evidence>
<gene>
    <name evidence="8" type="ORF">RDB_LOCUS33950</name>
</gene>
<dbReference type="Pfam" id="PF01135">
    <property type="entry name" value="PCMT"/>
    <property type="match status" value="1"/>
</dbReference>
<evidence type="ECO:0000256" key="5">
    <source>
        <dbReference type="ARBA" id="ARBA00022603"/>
    </source>
</evidence>
<dbReference type="AlphaFoldDB" id="A0A8H2XXT0"/>
<reference evidence="8" key="1">
    <citation type="submission" date="2021-01" db="EMBL/GenBank/DDBJ databases">
        <authorList>
            <person name="Kaushik A."/>
        </authorList>
    </citation>
    <scope>NUCLEOTIDE SEQUENCE</scope>
    <source>
        <strain evidence="8">AG4-RS23</strain>
    </source>
</reference>
<dbReference type="GO" id="GO:0032259">
    <property type="term" value="P:methylation"/>
    <property type="evidence" value="ECO:0007669"/>
    <property type="project" value="UniProtKB-KW"/>
</dbReference>
<dbReference type="EMBL" id="CAJMWY010000532">
    <property type="protein sequence ID" value="CAE6437347.1"/>
    <property type="molecule type" value="Genomic_DNA"/>
</dbReference>
<dbReference type="EC" id="2.1.1.77" evidence="3"/>
<evidence type="ECO:0000313" key="8">
    <source>
        <dbReference type="EMBL" id="CAE6437347.1"/>
    </source>
</evidence>
<keyword evidence="7" id="KW-0949">S-adenosyl-L-methionine</keyword>
<evidence type="ECO:0000313" key="9">
    <source>
        <dbReference type="Proteomes" id="UP000663861"/>
    </source>
</evidence>
<dbReference type="PANTHER" id="PTHR11579:SF0">
    <property type="entry name" value="PROTEIN-L-ISOASPARTATE(D-ASPARTATE) O-METHYLTRANSFERASE"/>
    <property type="match status" value="1"/>
</dbReference>
<dbReference type="PANTHER" id="PTHR11579">
    <property type="entry name" value="PROTEIN-L-ISOASPARTATE O-METHYLTRANSFERASE"/>
    <property type="match status" value="1"/>
</dbReference>
<name>A0A8H2XXT0_9AGAM</name>
<comment type="similarity">
    <text evidence="2">Belongs to the methyltransferase superfamily. L-isoaspartyl/D-aspartyl protein methyltransferase family.</text>
</comment>